<protein>
    <recommendedName>
        <fullName evidence="2">3'-5' exonuclease domain-containing protein</fullName>
    </recommendedName>
</protein>
<dbReference type="OrthoDB" id="5376140at2759"/>
<feature type="region of interest" description="Disordered" evidence="1">
    <location>
        <begin position="758"/>
        <end position="795"/>
    </location>
</feature>
<dbReference type="InterPro" id="IPR036397">
    <property type="entry name" value="RNaseH_sf"/>
</dbReference>
<feature type="region of interest" description="Disordered" evidence="1">
    <location>
        <begin position="1"/>
        <end position="45"/>
    </location>
</feature>
<dbReference type="PANTHER" id="PTHR47765">
    <property type="entry name" value="3'-5' EXONUCLEASE DOMAIN-CONTAINING PROTEIN"/>
    <property type="match status" value="1"/>
</dbReference>
<dbReference type="STRING" id="13706.A0A1X2HJM1"/>
<feature type="compositionally biased region" description="Basic residues" evidence="1">
    <location>
        <begin position="33"/>
        <end position="42"/>
    </location>
</feature>
<feature type="compositionally biased region" description="Acidic residues" evidence="1">
    <location>
        <begin position="205"/>
        <end position="233"/>
    </location>
</feature>
<evidence type="ECO:0000313" key="4">
    <source>
        <dbReference type="Proteomes" id="UP000242180"/>
    </source>
</evidence>
<dbReference type="GO" id="GO:0006139">
    <property type="term" value="P:nucleobase-containing compound metabolic process"/>
    <property type="evidence" value="ECO:0007669"/>
    <property type="project" value="InterPro"/>
</dbReference>
<gene>
    <name evidence="3" type="ORF">BCR43DRAFT_523246</name>
</gene>
<keyword evidence="4" id="KW-1185">Reference proteome</keyword>
<organism evidence="3 4">
    <name type="scientific">Syncephalastrum racemosum</name>
    <name type="common">Filamentous fungus</name>
    <dbReference type="NCBI Taxonomy" id="13706"/>
    <lineage>
        <taxon>Eukaryota</taxon>
        <taxon>Fungi</taxon>
        <taxon>Fungi incertae sedis</taxon>
        <taxon>Mucoromycota</taxon>
        <taxon>Mucoromycotina</taxon>
        <taxon>Mucoromycetes</taxon>
        <taxon>Mucorales</taxon>
        <taxon>Syncephalastraceae</taxon>
        <taxon>Syncephalastrum</taxon>
    </lineage>
</organism>
<dbReference type="InterPro" id="IPR012337">
    <property type="entry name" value="RNaseH-like_sf"/>
</dbReference>
<dbReference type="GO" id="GO:0008408">
    <property type="term" value="F:3'-5' exonuclease activity"/>
    <property type="evidence" value="ECO:0007669"/>
    <property type="project" value="InterPro"/>
</dbReference>
<proteinExistence type="predicted"/>
<dbReference type="Gene3D" id="3.30.420.10">
    <property type="entry name" value="Ribonuclease H-like superfamily/Ribonuclease H"/>
    <property type="match status" value="1"/>
</dbReference>
<dbReference type="AlphaFoldDB" id="A0A1X2HJM1"/>
<evidence type="ECO:0000313" key="3">
    <source>
        <dbReference type="EMBL" id="ORY99271.1"/>
    </source>
</evidence>
<feature type="domain" description="3'-5' exonuclease" evidence="2">
    <location>
        <begin position="560"/>
        <end position="741"/>
    </location>
</feature>
<dbReference type="PANTHER" id="PTHR47765:SF2">
    <property type="entry name" value="EXONUCLEASE MUT-7 HOMOLOG"/>
    <property type="match status" value="1"/>
</dbReference>
<dbReference type="Proteomes" id="UP000242180">
    <property type="component" value="Unassembled WGS sequence"/>
</dbReference>
<dbReference type="EMBL" id="MCGN01000003">
    <property type="protein sequence ID" value="ORY99271.1"/>
    <property type="molecule type" value="Genomic_DNA"/>
</dbReference>
<accession>A0A1X2HJM1</accession>
<evidence type="ECO:0000256" key="1">
    <source>
        <dbReference type="SAM" id="MobiDB-lite"/>
    </source>
</evidence>
<feature type="compositionally biased region" description="Low complexity" evidence="1">
    <location>
        <begin position="766"/>
        <end position="782"/>
    </location>
</feature>
<dbReference type="Pfam" id="PF01612">
    <property type="entry name" value="DNA_pol_A_exo1"/>
    <property type="match status" value="1"/>
</dbReference>
<dbReference type="InterPro" id="IPR052408">
    <property type="entry name" value="Exonuclease_MUT-7-like"/>
</dbReference>
<feature type="region of interest" description="Disordered" evidence="1">
    <location>
        <begin position="193"/>
        <end position="236"/>
    </location>
</feature>
<dbReference type="InParanoid" id="A0A1X2HJM1"/>
<comment type="caution">
    <text evidence="3">The sequence shown here is derived from an EMBL/GenBank/DDBJ whole genome shotgun (WGS) entry which is preliminary data.</text>
</comment>
<dbReference type="SUPFAM" id="SSF53098">
    <property type="entry name" value="Ribonuclease H-like"/>
    <property type="match status" value="1"/>
</dbReference>
<feature type="compositionally biased region" description="Low complexity" evidence="1">
    <location>
        <begin position="1"/>
        <end position="15"/>
    </location>
</feature>
<dbReference type="OMA" id="LDTEWVP"/>
<reference evidence="3 4" key="1">
    <citation type="submission" date="2016-07" db="EMBL/GenBank/DDBJ databases">
        <title>Pervasive Adenine N6-methylation of Active Genes in Fungi.</title>
        <authorList>
            <consortium name="DOE Joint Genome Institute"/>
            <person name="Mondo S.J."/>
            <person name="Dannebaum R.O."/>
            <person name="Kuo R.C."/>
            <person name="Labutti K."/>
            <person name="Haridas S."/>
            <person name="Kuo A."/>
            <person name="Salamov A."/>
            <person name="Ahrendt S.R."/>
            <person name="Lipzen A."/>
            <person name="Sullivan W."/>
            <person name="Andreopoulos W.B."/>
            <person name="Clum A."/>
            <person name="Lindquist E."/>
            <person name="Daum C."/>
            <person name="Ramamoorthy G.K."/>
            <person name="Gryganskyi A."/>
            <person name="Culley D."/>
            <person name="Magnuson J.K."/>
            <person name="James T.Y."/>
            <person name="O'Malley M.A."/>
            <person name="Stajich J.E."/>
            <person name="Spatafora J.W."/>
            <person name="Visel A."/>
            <person name="Grigoriev I.V."/>
        </authorList>
    </citation>
    <scope>NUCLEOTIDE SEQUENCE [LARGE SCALE GENOMIC DNA]</scope>
    <source>
        <strain evidence="3 4">NRRL 2496</strain>
    </source>
</reference>
<dbReference type="GO" id="GO:0003676">
    <property type="term" value="F:nucleic acid binding"/>
    <property type="evidence" value="ECO:0007669"/>
    <property type="project" value="InterPro"/>
</dbReference>
<dbReference type="SMART" id="SM00474">
    <property type="entry name" value="35EXOc"/>
    <property type="match status" value="1"/>
</dbReference>
<name>A0A1X2HJM1_SYNRA</name>
<dbReference type="InterPro" id="IPR002562">
    <property type="entry name" value="3'-5'_exonuclease_dom"/>
</dbReference>
<sequence>MVAGGTSSSSSPTSTAHDGESSDDEWVITSRDRPKKTSKHKPSTPVSALTDAEILPFCTDPTGLIDRLLQAYPSIEDWGRLQHGAEHPFQAQLYRLLEGQVLDPGTFVLTMARYTALLFAEKGATDPKKYSAKFLRSIVSACFRAMDRLLQTPPTQYKMPEREKDLISFEDIEEDNLISFDDDDDIAANNNHIKEEAADSQDKNDDSDDDSAEDEDEDEDEEEEEEEDDDEETTVTLVDLLGIPKDVQRRYTVTDEHKAMCVSMAHTECLVIVVHYAITTFQLQDVLGHSGHAEPMGIYLCKELLRQSRYTECIKSIRSLNLFDAFPVEQFSIEIMNISQAQKLLPTYVVGLPDLSRRLLRFLNVQFRYIYAGSLDIVPRELLDSVDEDAKSIPALTRLRDPNFMRALRECAATVAQDIHASLRDDYYFIWLSQRHSSLRFMITERAIQQNADNNNVSIQASANWNGLILLLTQEDPVLAKLAIKELVDIQDPVAPAHFASCLKQQPFFIAYNTLPMRDRQLGYFDNEKMLPHRSAFQARKRSTSPPQEHYYQLPYHIQPVMVDTSEMAHHMQCVLRQSKICSLDTEWVPSFAREESATKTALLQIATDQGSVFLVDFYTAFIPENRAFLLLLYQVIQELFISKDIIKLAYDFTGDISLLRQAMPGEKAELPLNNLIDFKHVNKTGGLGGLVRTFLGRTMNKRQRMSNWEQRPLTPEQVEYACGDVYCLLEIYSALIKSKHPFASSMPIVHLKLPHSPRPKASNVPPAYTPTTPSPSGSSYFSPPPHTPSATRPLHLTQPYIPQANDQMTYHN</sequence>
<feature type="compositionally biased region" description="Basic and acidic residues" evidence="1">
    <location>
        <begin position="193"/>
        <end position="204"/>
    </location>
</feature>
<evidence type="ECO:0000259" key="2">
    <source>
        <dbReference type="SMART" id="SM00474"/>
    </source>
</evidence>